<dbReference type="RefSeq" id="WP_218446217.1">
    <property type="nucleotide sequence ID" value="NZ_JAGSPA010000003.1"/>
</dbReference>
<name>A0ABS6SGD2_9SPHN</name>
<keyword evidence="2" id="KW-1185">Reference proteome</keyword>
<organism evidence="1 2">
    <name type="scientific">Pacificimonas pallii</name>
    <dbReference type="NCBI Taxonomy" id="2827236"/>
    <lineage>
        <taxon>Bacteria</taxon>
        <taxon>Pseudomonadati</taxon>
        <taxon>Pseudomonadota</taxon>
        <taxon>Alphaproteobacteria</taxon>
        <taxon>Sphingomonadales</taxon>
        <taxon>Sphingosinicellaceae</taxon>
        <taxon>Pacificimonas</taxon>
    </lineage>
</organism>
<protein>
    <recommendedName>
        <fullName evidence="3">Lipoprotein</fullName>
    </recommendedName>
</protein>
<dbReference type="EMBL" id="JAGSPA010000003">
    <property type="protein sequence ID" value="MBV7257406.1"/>
    <property type="molecule type" value="Genomic_DNA"/>
</dbReference>
<evidence type="ECO:0000313" key="1">
    <source>
        <dbReference type="EMBL" id="MBV7257406.1"/>
    </source>
</evidence>
<reference evidence="1 2" key="1">
    <citation type="submission" date="2021-04" db="EMBL/GenBank/DDBJ databases">
        <authorList>
            <person name="Pira H."/>
            <person name="Risdian C."/>
            <person name="Wink J."/>
        </authorList>
    </citation>
    <scope>NUCLEOTIDE SEQUENCE [LARGE SCALE GENOMIC DNA]</scope>
    <source>
        <strain evidence="1 2">WHA3</strain>
    </source>
</reference>
<dbReference type="Proteomes" id="UP000722336">
    <property type="component" value="Unassembled WGS sequence"/>
</dbReference>
<evidence type="ECO:0000313" key="2">
    <source>
        <dbReference type="Proteomes" id="UP000722336"/>
    </source>
</evidence>
<accession>A0ABS6SGD2</accession>
<evidence type="ECO:0008006" key="3">
    <source>
        <dbReference type="Google" id="ProtNLM"/>
    </source>
</evidence>
<comment type="caution">
    <text evidence="1">The sequence shown here is derived from an EMBL/GenBank/DDBJ whole genome shotgun (WGS) entry which is preliminary data.</text>
</comment>
<gene>
    <name evidence="1" type="ORF">KCG44_11480</name>
</gene>
<proteinExistence type="predicted"/>
<sequence length="294" mass="32841">MIKIKLVKMPLNCIGFLMPLSLISVLSLSAAMLVLSCSSSAPTEALSNSDLVSVYDELIQEAIGGGTLTSLPSKKFDIVIGLRRNGECLDWNADDVDSSHRDTLSSISDLYMKFSRNSEQNFEVIIRGRACATENDGYLNLDIEISDKDDSGLTEVLVNDLSNNCAIYRAKERSYVVHIPESEKYIDLSGQACAVAASFTSLGLHGLAEYTMRVDLEDIHSPRLFPHMFSGNSIDVVSFSNIFPVNDEYKENKEEFIEERLKKSGENPFDLNLDKKRYLMQIMRDRIHAMSGDK</sequence>